<reference evidence="2" key="1">
    <citation type="submission" date="2021-05" db="EMBL/GenBank/DDBJ databases">
        <authorList>
            <person name="Alioto T."/>
            <person name="Alioto T."/>
            <person name="Gomez Garrido J."/>
        </authorList>
    </citation>
    <scope>NUCLEOTIDE SEQUENCE</scope>
</reference>
<sequence length="100" mass="10693">MYSGSSGSLSEFSLVFAKRTFLFLGFSFFVAFTFFNFNSSITGVSVAIMLLPFFLFFLLLSPATSCCGYFLTSAGEMVKLELLDCPSTAGVLGAGLDEGS</sequence>
<dbReference type="EMBL" id="HBUF01100676">
    <property type="protein sequence ID" value="CAG6637966.1"/>
    <property type="molecule type" value="Transcribed_RNA"/>
</dbReference>
<keyword evidence="1" id="KW-1133">Transmembrane helix</keyword>
<dbReference type="AlphaFoldDB" id="A0A8D8Z449"/>
<protein>
    <submittedName>
        <fullName evidence="2">Uncharacterized protein</fullName>
    </submittedName>
</protein>
<feature type="transmembrane region" description="Helical" evidence="1">
    <location>
        <begin position="47"/>
        <end position="71"/>
    </location>
</feature>
<evidence type="ECO:0000313" key="2">
    <source>
        <dbReference type="EMBL" id="CAG6739402.1"/>
    </source>
</evidence>
<dbReference type="EMBL" id="HBUF01413089">
    <property type="protein sequence ID" value="CAG6739402.1"/>
    <property type="molecule type" value="Transcribed_RNA"/>
</dbReference>
<evidence type="ECO:0000256" key="1">
    <source>
        <dbReference type="SAM" id="Phobius"/>
    </source>
</evidence>
<name>A0A8D8Z449_9HEMI</name>
<dbReference type="EMBL" id="HBUF01413088">
    <property type="protein sequence ID" value="CAG6739401.1"/>
    <property type="molecule type" value="Transcribed_RNA"/>
</dbReference>
<accession>A0A8D8Z449</accession>
<proteinExistence type="predicted"/>
<keyword evidence="1" id="KW-0812">Transmembrane</keyword>
<feature type="transmembrane region" description="Helical" evidence="1">
    <location>
        <begin position="21"/>
        <end position="41"/>
    </location>
</feature>
<organism evidence="2">
    <name type="scientific">Cacopsylla melanoneura</name>
    <dbReference type="NCBI Taxonomy" id="428564"/>
    <lineage>
        <taxon>Eukaryota</taxon>
        <taxon>Metazoa</taxon>
        <taxon>Ecdysozoa</taxon>
        <taxon>Arthropoda</taxon>
        <taxon>Hexapoda</taxon>
        <taxon>Insecta</taxon>
        <taxon>Pterygota</taxon>
        <taxon>Neoptera</taxon>
        <taxon>Paraneoptera</taxon>
        <taxon>Hemiptera</taxon>
        <taxon>Sternorrhyncha</taxon>
        <taxon>Psylloidea</taxon>
        <taxon>Psyllidae</taxon>
        <taxon>Psyllinae</taxon>
        <taxon>Cacopsylla</taxon>
    </lineage>
</organism>
<keyword evidence="1" id="KW-0472">Membrane</keyword>